<dbReference type="EMBL" id="ATHJ01000105">
    <property type="protein sequence ID" value="EPR35873.1"/>
    <property type="molecule type" value="Genomic_DNA"/>
</dbReference>
<dbReference type="InterPro" id="IPR050465">
    <property type="entry name" value="UPF0194_transport"/>
</dbReference>
<proteinExistence type="inferred from homology"/>
<gene>
    <name evidence="9" type="ORF">dsmv_0578</name>
</gene>
<feature type="domain" description="Multidrug resistance protein MdtA-like barrel-sandwich hybrid" evidence="7">
    <location>
        <begin position="80"/>
        <end position="237"/>
    </location>
</feature>
<evidence type="ECO:0000259" key="7">
    <source>
        <dbReference type="Pfam" id="PF25917"/>
    </source>
</evidence>
<reference evidence="9 10" key="1">
    <citation type="journal article" date="2013" name="Genome Announc.">
        <title>Draft genome sequences for three mercury-methylating, sulfate-reducing bacteria.</title>
        <authorList>
            <person name="Brown S.D."/>
            <person name="Hurt R.A.Jr."/>
            <person name="Gilmour C.C."/>
            <person name="Elias D.A."/>
        </authorList>
    </citation>
    <scope>NUCLEOTIDE SEQUENCE [LARGE SCALE GENOMIC DNA]</scope>
    <source>
        <strain evidence="9 10">DSM 2059</strain>
    </source>
</reference>
<dbReference type="STRING" id="897.B2D07_15540"/>
<evidence type="ECO:0000313" key="10">
    <source>
        <dbReference type="Proteomes" id="UP000014977"/>
    </source>
</evidence>
<dbReference type="InterPro" id="IPR058625">
    <property type="entry name" value="MdtA-like_BSH"/>
</dbReference>
<evidence type="ECO:0000256" key="3">
    <source>
        <dbReference type="ARBA" id="ARBA00023054"/>
    </source>
</evidence>
<feature type="domain" description="CusB-like beta-barrel" evidence="8">
    <location>
        <begin position="249"/>
        <end position="323"/>
    </location>
</feature>
<dbReference type="Proteomes" id="UP000014977">
    <property type="component" value="Unassembled WGS sequence"/>
</dbReference>
<dbReference type="NCBIfam" id="TIGR01730">
    <property type="entry name" value="RND_mfp"/>
    <property type="match status" value="1"/>
</dbReference>
<keyword evidence="6" id="KW-0472">Membrane</keyword>
<dbReference type="GO" id="GO:0030313">
    <property type="term" value="C:cell envelope"/>
    <property type="evidence" value="ECO:0007669"/>
    <property type="project" value="UniProtKB-SubCell"/>
</dbReference>
<feature type="transmembrane region" description="Helical" evidence="6">
    <location>
        <begin position="27"/>
        <end position="45"/>
    </location>
</feature>
<dbReference type="GO" id="GO:0016020">
    <property type="term" value="C:membrane"/>
    <property type="evidence" value="ECO:0007669"/>
    <property type="project" value="InterPro"/>
</dbReference>
<protein>
    <submittedName>
        <fullName evidence="9">Efflux transporter, RND family, MFP subunit</fullName>
    </submittedName>
</protein>
<dbReference type="Pfam" id="PF25917">
    <property type="entry name" value="BSH_RND"/>
    <property type="match status" value="1"/>
</dbReference>
<evidence type="ECO:0000256" key="2">
    <source>
        <dbReference type="ARBA" id="ARBA00009477"/>
    </source>
</evidence>
<accession>S7UU55</accession>
<organism evidence="9 10">
    <name type="scientific">Desulfococcus multivorans DSM 2059</name>
    <dbReference type="NCBI Taxonomy" id="1121405"/>
    <lineage>
        <taxon>Bacteria</taxon>
        <taxon>Pseudomonadati</taxon>
        <taxon>Thermodesulfobacteriota</taxon>
        <taxon>Desulfobacteria</taxon>
        <taxon>Desulfobacterales</taxon>
        <taxon>Desulfococcaceae</taxon>
        <taxon>Desulfococcus</taxon>
    </lineage>
</organism>
<dbReference type="eggNOG" id="COG0845">
    <property type="taxonomic scope" value="Bacteria"/>
</dbReference>
<dbReference type="InterPro" id="IPR006143">
    <property type="entry name" value="RND_pump_MFP"/>
</dbReference>
<keyword evidence="10" id="KW-1185">Reference proteome</keyword>
<comment type="caution">
    <text evidence="9">The sequence shown here is derived from an EMBL/GenBank/DDBJ whole genome shotgun (WGS) entry which is preliminary data.</text>
</comment>
<dbReference type="Gene3D" id="2.40.50.100">
    <property type="match status" value="1"/>
</dbReference>
<evidence type="ECO:0000256" key="6">
    <source>
        <dbReference type="SAM" id="Phobius"/>
    </source>
</evidence>
<dbReference type="PANTHER" id="PTHR32347">
    <property type="entry name" value="EFFLUX SYSTEM COMPONENT YKNX-RELATED"/>
    <property type="match status" value="1"/>
</dbReference>
<feature type="region of interest" description="Disordered" evidence="5">
    <location>
        <begin position="342"/>
        <end position="376"/>
    </location>
</feature>
<evidence type="ECO:0000256" key="4">
    <source>
        <dbReference type="SAM" id="Coils"/>
    </source>
</evidence>
<dbReference type="RefSeq" id="WP_020877689.1">
    <property type="nucleotide sequence ID" value="NZ_ATHJ01000105.1"/>
</dbReference>
<dbReference type="PANTHER" id="PTHR32347:SF14">
    <property type="entry name" value="EFFLUX SYSTEM COMPONENT YKNX-RELATED"/>
    <property type="match status" value="1"/>
</dbReference>
<dbReference type="SUPFAM" id="SSF111369">
    <property type="entry name" value="HlyD-like secretion proteins"/>
    <property type="match status" value="1"/>
</dbReference>
<comment type="similarity">
    <text evidence="2">Belongs to the membrane fusion protein (MFP) (TC 8.A.1) family.</text>
</comment>
<keyword evidence="6" id="KW-1133">Transmembrane helix</keyword>
<evidence type="ECO:0000259" key="8">
    <source>
        <dbReference type="Pfam" id="PF25954"/>
    </source>
</evidence>
<dbReference type="PATRIC" id="fig|1121405.3.peg.3285"/>
<dbReference type="AlphaFoldDB" id="S7UU55"/>
<dbReference type="Pfam" id="PF25954">
    <property type="entry name" value="Beta-barrel_RND_2"/>
    <property type="match status" value="1"/>
</dbReference>
<keyword evidence="3 4" id="KW-0175">Coiled coil</keyword>
<dbReference type="Gene3D" id="1.10.287.470">
    <property type="entry name" value="Helix hairpin bin"/>
    <property type="match status" value="1"/>
</dbReference>
<comment type="subcellular location">
    <subcellularLocation>
        <location evidence="1">Cell envelope</location>
    </subcellularLocation>
</comment>
<feature type="coiled-coil region" evidence="4">
    <location>
        <begin position="128"/>
        <end position="155"/>
    </location>
</feature>
<name>S7UU55_DESML</name>
<evidence type="ECO:0000256" key="1">
    <source>
        <dbReference type="ARBA" id="ARBA00004196"/>
    </source>
</evidence>
<dbReference type="InterPro" id="IPR058792">
    <property type="entry name" value="Beta-barrel_RND_2"/>
</dbReference>
<dbReference type="Gene3D" id="2.40.30.170">
    <property type="match status" value="1"/>
</dbReference>
<dbReference type="OrthoDB" id="9784484at2"/>
<keyword evidence="6" id="KW-0812">Transmembrane</keyword>
<evidence type="ECO:0000256" key="5">
    <source>
        <dbReference type="SAM" id="MobiDB-lite"/>
    </source>
</evidence>
<dbReference type="GO" id="GO:0022857">
    <property type="term" value="F:transmembrane transporter activity"/>
    <property type="evidence" value="ECO:0007669"/>
    <property type="project" value="InterPro"/>
</dbReference>
<evidence type="ECO:0000313" key="9">
    <source>
        <dbReference type="EMBL" id="EPR35873.1"/>
    </source>
</evidence>
<sequence>MKQPPETDIRKTLGIGATRSRARRRRWIIGAGVALLLLIAAVTIWRMKADRNALTYITRPATRGDLVVTVTATGNLAATNEVMVGSELSGIIKTVEVDYNDPVEKGQPLARLDDIKFRAAVMKSRAALASARARLEEAGATRVETEKRLARYRKTRAMTGGKLPSVEELETAEAALARAVAAVGVARAAIDEADAQRVEDEANLARTIIYSPVNGIVLNRDVDPGQTVAASLQAPVLFTLAEDLRRMELQVDVDEADVGQVKEGQSAEFTVDAYPDLTFRAGITQLRFGAQDTDGVVTYTAIMNVDNPDLLLRPGMTATADITVERRTDALLVPNAALHFTPPQPKTSQRRGLMGAILPRPPHSRKPRAGSDETPDARQVWVLKDGRPVPVPVTVDATDGSLTAVTGGALNAGQALVVDAVGEAS</sequence>